<proteinExistence type="inferred from homology"/>
<sequence>MLLDLLDLLLPPRCAGCGGPEACCPTCLSEFGAPTRVPLPGRPTYALADYQGAPRELVLAFKERGRHDLATALGTLLGQALRAVPEARPDQDGTWWLVPAPSRRSASRRRGGPHVLRLARAAAARTGVPTAVAPALVLAPGTRDSAGLSAAARRANLSGHVRPTEALPPPGTPVVLLDDVVTTGATAAECVRVLGTAKIKVNAVLSLTSAAAHRWWSPPG</sequence>
<dbReference type="EMBL" id="JANYMP010000019">
    <property type="protein sequence ID" value="MCS7481675.1"/>
    <property type="molecule type" value="Genomic_DNA"/>
</dbReference>
<name>A0A9X2VRR9_9PSEU</name>
<evidence type="ECO:0000313" key="2">
    <source>
        <dbReference type="EMBL" id="MCS7481675.1"/>
    </source>
</evidence>
<comment type="caution">
    <text evidence="2">The sequence shown here is derived from an EMBL/GenBank/DDBJ whole genome shotgun (WGS) entry which is preliminary data.</text>
</comment>
<dbReference type="PANTHER" id="PTHR47505:SF1">
    <property type="entry name" value="DNA UTILIZATION PROTEIN YHGH"/>
    <property type="match status" value="1"/>
</dbReference>
<comment type="similarity">
    <text evidence="1">Belongs to the ComF/GntX family.</text>
</comment>
<dbReference type="InterPro" id="IPR029057">
    <property type="entry name" value="PRTase-like"/>
</dbReference>
<protein>
    <submittedName>
        <fullName evidence="2">ComF family protein</fullName>
    </submittedName>
</protein>
<dbReference type="AlphaFoldDB" id="A0A9X2VRR9"/>
<organism evidence="2 3">
    <name type="scientific">Umezawaea endophytica</name>
    <dbReference type="NCBI Taxonomy" id="1654476"/>
    <lineage>
        <taxon>Bacteria</taxon>
        <taxon>Bacillati</taxon>
        <taxon>Actinomycetota</taxon>
        <taxon>Actinomycetes</taxon>
        <taxon>Pseudonocardiales</taxon>
        <taxon>Pseudonocardiaceae</taxon>
        <taxon>Umezawaea</taxon>
    </lineage>
</organism>
<gene>
    <name evidence="2" type="ORF">NZH93_32870</name>
</gene>
<evidence type="ECO:0000256" key="1">
    <source>
        <dbReference type="ARBA" id="ARBA00008007"/>
    </source>
</evidence>
<evidence type="ECO:0000313" key="3">
    <source>
        <dbReference type="Proteomes" id="UP001141259"/>
    </source>
</evidence>
<dbReference type="CDD" id="cd06223">
    <property type="entry name" value="PRTases_typeI"/>
    <property type="match status" value="1"/>
</dbReference>
<dbReference type="SUPFAM" id="SSF53271">
    <property type="entry name" value="PRTase-like"/>
    <property type="match status" value="1"/>
</dbReference>
<dbReference type="RefSeq" id="WP_259627155.1">
    <property type="nucleotide sequence ID" value="NZ_JANYMP010000019.1"/>
</dbReference>
<dbReference type="PANTHER" id="PTHR47505">
    <property type="entry name" value="DNA UTILIZATION PROTEIN YHGH"/>
    <property type="match status" value="1"/>
</dbReference>
<dbReference type="Gene3D" id="3.40.50.2020">
    <property type="match status" value="1"/>
</dbReference>
<dbReference type="InterPro" id="IPR000836">
    <property type="entry name" value="PRTase_dom"/>
</dbReference>
<dbReference type="Proteomes" id="UP001141259">
    <property type="component" value="Unassembled WGS sequence"/>
</dbReference>
<keyword evidence="3" id="KW-1185">Reference proteome</keyword>
<accession>A0A9X2VRR9</accession>
<dbReference type="InterPro" id="IPR051910">
    <property type="entry name" value="ComF/GntX_DNA_util-trans"/>
</dbReference>
<reference evidence="2" key="1">
    <citation type="submission" date="2022-08" db="EMBL/GenBank/DDBJ databases">
        <authorList>
            <person name="Tistechok S."/>
            <person name="Samborskyy M."/>
            <person name="Roman I."/>
        </authorList>
    </citation>
    <scope>NUCLEOTIDE SEQUENCE</scope>
    <source>
        <strain evidence="2">DSM 103496</strain>
    </source>
</reference>